<dbReference type="RefSeq" id="WP_145446017.1">
    <property type="nucleotide sequence ID" value="NZ_CP036280.1"/>
</dbReference>
<evidence type="ECO:0000256" key="5">
    <source>
        <dbReference type="ARBA" id="ARBA00035489"/>
    </source>
</evidence>
<gene>
    <name evidence="6" type="ORF">Pan265_16720</name>
</gene>
<comment type="similarity">
    <text evidence="1">Belongs to the bacterial ribosomal protein bL34 family.</text>
</comment>
<evidence type="ECO:0000256" key="4">
    <source>
        <dbReference type="ARBA" id="ARBA00035177"/>
    </source>
</evidence>
<accession>A0A518BXW0</accession>
<name>A0A518BXW0_9BACT</name>
<dbReference type="InterPro" id="IPR000271">
    <property type="entry name" value="Ribosomal_bL34"/>
</dbReference>
<organism evidence="6 7">
    <name type="scientific">Mucisphaera calidilacus</name>
    <dbReference type="NCBI Taxonomy" id="2527982"/>
    <lineage>
        <taxon>Bacteria</taxon>
        <taxon>Pseudomonadati</taxon>
        <taxon>Planctomycetota</taxon>
        <taxon>Phycisphaerae</taxon>
        <taxon>Phycisphaerales</taxon>
        <taxon>Phycisphaeraceae</taxon>
        <taxon>Mucisphaera</taxon>
    </lineage>
</organism>
<dbReference type="GO" id="GO:0005840">
    <property type="term" value="C:ribosome"/>
    <property type="evidence" value="ECO:0007669"/>
    <property type="project" value="UniProtKB-KW"/>
</dbReference>
<dbReference type="GO" id="GO:0006412">
    <property type="term" value="P:translation"/>
    <property type="evidence" value="ECO:0007669"/>
    <property type="project" value="InterPro"/>
</dbReference>
<protein>
    <recommendedName>
        <fullName evidence="4">Large ribosomal subunit protein bL34</fullName>
    </recommendedName>
    <alternativeName>
        <fullName evidence="5">50S ribosomal protein L34</fullName>
    </alternativeName>
</protein>
<evidence type="ECO:0000256" key="2">
    <source>
        <dbReference type="ARBA" id="ARBA00022980"/>
    </source>
</evidence>
<dbReference type="GO" id="GO:0003735">
    <property type="term" value="F:structural constituent of ribosome"/>
    <property type="evidence" value="ECO:0007669"/>
    <property type="project" value="InterPro"/>
</dbReference>
<keyword evidence="3" id="KW-0687">Ribonucleoprotein</keyword>
<dbReference type="Gene3D" id="1.10.287.3980">
    <property type="match status" value="1"/>
</dbReference>
<dbReference type="Proteomes" id="UP000320386">
    <property type="component" value="Chromosome"/>
</dbReference>
<dbReference type="Pfam" id="PF00468">
    <property type="entry name" value="Ribosomal_L34"/>
    <property type="match status" value="1"/>
</dbReference>
<evidence type="ECO:0000313" key="6">
    <source>
        <dbReference type="EMBL" id="QDU71819.1"/>
    </source>
</evidence>
<dbReference type="GO" id="GO:1990904">
    <property type="term" value="C:ribonucleoprotein complex"/>
    <property type="evidence" value="ECO:0007669"/>
    <property type="project" value="UniProtKB-KW"/>
</dbReference>
<reference evidence="6 7" key="1">
    <citation type="submission" date="2019-02" db="EMBL/GenBank/DDBJ databases">
        <title>Deep-cultivation of Planctomycetes and their phenomic and genomic characterization uncovers novel biology.</title>
        <authorList>
            <person name="Wiegand S."/>
            <person name="Jogler M."/>
            <person name="Boedeker C."/>
            <person name="Pinto D."/>
            <person name="Vollmers J."/>
            <person name="Rivas-Marin E."/>
            <person name="Kohn T."/>
            <person name="Peeters S.H."/>
            <person name="Heuer A."/>
            <person name="Rast P."/>
            <person name="Oberbeckmann S."/>
            <person name="Bunk B."/>
            <person name="Jeske O."/>
            <person name="Meyerdierks A."/>
            <person name="Storesund J.E."/>
            <person name="Kallscheuer N."/>
            <person name="Luecker S."/>
            <person name="Lage O.M."/>
            <person name="Pohl T."/>
            <person name="Merkel B.J."/>
            <person name="Hornburger P."/>
            <person name="Mueller R.-W."/>
            <person name="Bruemmer F."/>
            <person name="Labrenz M."/>
            <person name="Spormann A.M."/>
            <person name="Op den Camp H."/>
            <person name="Overmann J."/>
            <person name="Amann R."/>
            <person name="Jetten M.S.M."/>
            <person name="Mascher T."/>
            <person name="Medema M.H."/>
            <person name="Devos D.P."/>
            <person name="Kaster A.-K."/>
            <person name="Ovreas L."/>
            <person name="Rohde M."/>
            <person name="Galperin M.Y."/>
            <person name="Jogler C."/>
        </authorList>
    </citation>
    <scope>NUCLEOTIDE SEQUENCE [LARGE SCALE GENOMIC DNA]</scope>
    <source>
        <strain evidence="6 7">Pan265</strain>
    </source>
</reference>
<dbReference type="KEGG" id="mcad:Pan265_16720"/>
<dbReference type="AlphaFoldDB" id="A0A518BXW0"/>
<dbReference type="NCBIfam" id="TIGR01030">
    <property type="entry name" value="rpmH_bact"/>
    <property type="match status" value="1"/>
</dbReference>
<evidence type="ECO:0000256" key="1">
    <source>
        <dbReference type="ARBA" id="ARBA00010111"/>
    </source>
</evidence>
<dbReference type="EMBL" id="CP036280">
    <property type="protein sequence ID" value="QDU71819.1"/>
    <property type="molecule type" value="Genomic_DNA"/>
</dbReference>
<keyword evidence="2 6" id="KW-0689">Ribosomal protein</keyword>
<dbReference type="OrthoDB" id="291374at2"/>
<evidence type="ECO:0000256" key="3">
    <source>
        <dbReference type="ARBA" id="ARBA00023274"/>
    </source>
</evidence>
<keyword evidence="7" id="KW-1185">Reference proteome</keyword>
<proteinExistence type="inferred from homology"/>
<sequence length="49" mass="6144">MSTHYPKRRSRIKRSRMWGFRARMKTKQGRKMINRKRRVGRSVNVRHNF</sequence>
<evidence type="ECO:0000313" key="7">
    <source>
        <dbReference type="Proteomes" id="UP000320386"/>
    </source>
</evidence>